<proteinExistence type="predicted"/>
<dbReference type="AlphaFoldDB" id="A0A6A7BSR0"/>
<reference evidence="1" key="1">
    <citation type="journal article" date="2020" name="Stud. Mycol.">
        <title>101 Dothideomycetes genomes: a test case for predicting lifestyles and emergence of pathogens.</title>
        <authorList>
            <person name="Haridas S."/>
            <person name="Albert R."/>
            <person name="Binder M."/>
            <person name="Bloem J."/>
            <person name="Labutti K."/>
            <person name="Salamov A."/>
            <person name="Andreopoulos B."/>
            <person name="Baker S."/>
            <person name="Barry K."/>
            <person name="Bills G."/>
            <person name="Bluhm B."/>
            <person name="Cannon C."/>
            <person name="Castanera R."/>
            <person name="Culley D."/>
            <person name="Daum C."/>
            <person name="Ezra D."/>
            <person name="Gonzalez J."/>
            <person name="Henrissat B."/>
            <person name="Kuo A."/>
            <person name="Liang C."/>
            <person name="Lipzen A."/>
            <person name="Lutzoni F."/>
            <person name="Magnuson J."/>
            <person name="Mondo S."/>
            <person name="Nolan M."/>
            <person name="Ohm R."/>
            <person name="Pangilinan J."/>
            <person name="Park H.-J."/>
            <person name="Ramirez L."/>
            <person name="Alfaro M."/>
            <person name="Sun H."/>
            <person name="Tritt A."/>
            <person name="Yoshinaga Y."/>
            <person name="Zwiers L.-H."/>
            <person name="Turgeon B."/>
            <person name="Goodwin S."/>
            <person name="Spatafora J."/>
            <person name="Crous P."/>
            <person name="Grigoriev I."/>
        </authorList>
    </citation>
    <scope>NUCLEOTIDE SEQUENCE</scope>
    <source>
        <strain evidence="1">CBS 480.64</strain>
    </source>
</reference>
<gene>
    <name evidence="1" type="ORF">K470DRAFT_136386</name>
</gene>
<organism evidence="1 2">
    <name type="scientific">Piedraia hortae CBS 480.64</name>
    <dbReference type="NCBI Taxonomy" id="1314780"/>
    <lineage>
        <taxon>Eukaryota</taxon>
        <taxon>Fungi</taxon>
        <taxon>Dikarya</taxon>
        <taxon>Ascomycota</taxon>
        <taxon>Pezizomycotina</taxon>
        <taxon>Dothideomycetes</taxon>
        <taxon>Dothideomycetidae</taxon>
        <taxon>Capnodiales</taxon>
        <taxon>Piedraiaceae</taxon>
        <taxon>Piedraia</taxon>
    </lineage>
</organism>
<accession>A0A6A7BSR0</accession>
<sequence length="125" mass="14153">MTCCMAPCSGTSGTCDWRPKNDPTVKGLLTDVAVRTTKMNPDGFEFIRTAKQTTHWNGAFNGGSFRTLVQLVPQGLLSFYAIKRHTCKMRKLAHIWFVAAQLTKLMHDTTIYDLKSWSTEFMSRT</sequence>
<evidence type="ECO:0000313" key="1">
    <source>
        <dbReference type="EMBL" id="KAF2858244.1"/>
    </source>
</evidence>
<name>A0A6A7BSR0_9PEZI</name>
<evidence type="ECO:0000313" key="2">
    <source>
        <dbReference type="Proteomes" id="UP000799421"/>
    </source>
</evidence>
<keyword evidence="2" id="KW-1185">Reference proteome</keyword>
<dbReference type="EMBL" id="MU006014">
    <property type="protein sequence ID" value="KAF2858244.1"/>
    <property type="molecule type" value="Genomic_DNA"/>
</dbReference>
<dbReference type="Proteomes" id="UP000799421">
    <property type="component" value="Unassembled WGS sequence"/>
</dbReference>
<protein>
    <submittedName>
        <fullName evidence="1">Uncharacterized protein</fullName>
    </submittedName>
</protein>
<dbReference type="OrthoDB" id="2246127at2759"/>